<dbReference type="OrthoDB" id="10670045at2759"/>
<keyword evidence="2" id="KW-1133">Transmembrane helix</keyword>
<evidence type="ECO:0000313" key="4">
    <source>
        <dbReference type="Proteomes" id="UP000001568"/>
    </source>
</evidence>
<dbReference type="Proteomes" id="UP000001568">
    <property type="component" value="Chromosome 7"/>
</dbReference>
<organism evidence="3 4">
    <name type="scientific">Ostreococcus lucimarinus (strain CCE9901)</name>
    <dbReference type="NCBI Taxonomy" id="436017"/>
    <lineage>
        <taxon>Eukaryota</taxon>
        <taxon>Viridiplantae</taxon>
        <taxon>Chlorophyta</taxon>
        <taxon>Mamiellophyceae</taxon>
        <taxon>Mamiellales</taxon>
        <taxon>Bathycoccaceae</taxon>
        <taxon>Ostreococcus</taxon>
    </lineage>
</organism>
<feature type="transmembrane region" description="Helical" evidence="2">
    <location>
        <begin position="128"/>
        <end position="148"/>
    </location>
</feature>
<feature type="region of interest" description="Disordered" evidence="1">
    <location>
        <begin position="1"/>
        <end position="118"/>
    </location>
</feature>
<dbReference type="GeneID" id="5002796"/>
<reference evidence="3 4" key="1">
    <citation type="journal article" date="2007" name="Proc. Natl. Acad. Sci. U.S.A.">
        <title>The tiny eukaryote Ostreococcus provides genomic insights into the paradox of plankton speciation.</title>
        <authorList>
            <person name="Palenik B."/>
            <person name="Grimwood J."/>
            <person name="Aerts A."/>
            <person name="Rouze P."/>
            <person name="Salamov A."/>
            <person name="Putnam N."/>
            <person name="Dupont C."/>
            <person name="Jorgensen R."/>
            <person name="Derelle E."/>
            <person name="Rombauts S."/>
            <person name="Zhou K."/>
            <person name="Otillar R."/>
            <person name="Merchant S.S."/>
            <person name="Podell S."/>
            <person name="Gaasterland T."/>
            <person name="Napoli C."/>
            <person name="Gendler K."/>
            <person name="Manuell A."/>
            <person name="Tai V."/>
            <person name="Vallon O."/>
            <person name="Piganeau G."/>
            <person name="Jancek S."/>
            <person name="Heijde M."/>
            <person name="Jabbari K."/>
            <person name="Bowler C."/>
            <person name="Lohr M."/>
            <person name="Robbens S."/>
            <person name="Werner G."/>
            <person name="Dubchak I."/>
            <person name="Pazour G.J."/>
            <person name="Ren Q."/>
            <person name="Paulsen I."/>
            <person name="Delwiche C."/>
            <person name="Schmutz J."/>
            <person name="Rokhsar D."/>
            <person name="Van de Peer Y."/>
            <person name="Moreau H."/>
            <person name="Grigoriev I.V."/>
        </authorList>
    </citation>
    <scope>NUCLEOTIDE SEQUENCE [LARGE SCALE GENOMIC DNA]</scope>
    <source>
        <strain evidence="3 4">CCE9901</strain>
    </source>
</reference>
<gene>
    <name evidence="3" type="ORF">OSTLU_32808</name>
</gene>
<keyword evidence="4" id="KW-1185">Reference proteome</keyword>
<proteinExistence type="predicted"/>
<dbReference type="KEGG" id="olu:OSTLU_32808"/>
<sequence>MGASPTNGTSPRGRDARKTTRWLDGKENDARGRPFRRGIDEEDDFEEDLLDARGEDEDEDGVSASARAVGRHGSARGILSPSGSFAEKRQRSKVRFESSLPNGFPERKPSMTKLSSGAFDDSSAREEAVTPFVGLVMVFLTVAFVAWFNDVLVRSVSSVSAWA</sequence>
<dbReference type="EMBL" id="CP000587">
    <property type="protein sequence ID" value="ABO97301.1"/>
    <property type="molecule type" value="Genomic_DNA"/>
</dbReference>
<feature type="compositionally biased region" description="Polar residues" evidence="1">
    <location>
        <begin position="1"/>
        <end position="10"/>
    </location>
</feature>
<name>A4S0N4_OSTLU</name>
<feature type="compositionally biased region" description="Acidic residues" evidence="1">
    <location>
        <begin position="40"/>
        <end position="61"/>
    </location>
</feature>
<dbReference type="AlphaFoldDB" id="A4S0N4"/>
<feature type="compositionally biased region" description="Basic and acidic residues" evidence="1">
    <location>
        <begin position="12"/>
        <end position="32"/>
    </location>
</feature>
<dbReference type="RefSeq" id="XP_001419008.1">
    <property type="nucleotide sequence ID" value="XM_001418971.1"/>
</dbReference>
<evidence type="ECO:0000256" key="2">
    <source>
        <dbReference type="SAM" id="Phobius"/>
    </source>
</evidence>
<evidence type="ECO:0000256" key="1">
    <source>
        <dbReference type="SAM" id="MobiDB-lite"/>
    </source>
</evidence>
<evidence type="ECO:0000313" key="3">
    <source>
        <dbReference type="EMBL" id="ABO97301.1"/>
    </source>
</evidence>
<dbReference type="HOGENOM" id="CLU_1629823_0_0_1"/>
<dbReference type="Gramene" id="ABO97301">
    <property type="protein sequence ID" value="ABO97301"/>
    <property type="gene ID" value="OSTLU_32808"/>
</dbReference>
<keyword evidence="2" id="KW-0472">Membrane</keyword>
<accession>A4S0N4</accession>
<protein>
    <submittedName>
        <fullName evidence="3">Uncharacterized protein</fullName>
    </submittedName>
</protein>
<keyword evidence="2" id="KW-0812">Transmembrane</keyword>